<evidence type="ECO:0000256" key="1">
    <source>
        <dbReference type="SAM" id="MobiDB-lite"/>
    </source>
</evidence>
<proteinExistence type="predicted"/>
<evidence type="ECO:0000313" key="3">
    <source>
        <dbReference type="EMBL" id="MCH8615245.1"/>
    </source>
</evidence>
<dbReference type="PANTHER" id="PTHR39600">
    <property type="entry name" value="PEPTIDASE INHIBITOR I78 FAMILY PROTEIN"/>
    <property type="match status" value="1"/>
</dbReference>
<keyword evidence="2" id="KW-0732">Signal</keyword>
<name>A0ABS9VJU3_9SPHN</name>
<accession>A0ABS9VJU3</accession>
<feature type="signal peptide" evidence="2">
    <location>
        <begin position="1"/>
        <end position="19"/>
    </location>
</feature>
<feature type="region of interest" description="Disordered" evidence="1">
    <location>
        <begin position="20"/>
        <end position="41"/>
    </location>
</feature>
<evidence type="ECO:0000256" key="2">
    <source>
        <dbReference type="SAM" id="SignalP"/>
    </source>
</evidence>
<dbReference type="Pfam" id="PF11720">
    <property type="entry name" value="Inhibitor_I78"/>
    <property type="match status" value="1"/>
</dbReference>
<keyword evidence="4" id="KW-1185">Reference proteome</keyword>
<dbReference type="RefSeq" id="WP_241445974.1">
    <property type="nucleotide sequence ID" value="NZ_JAKZHW010000001.1"/>
</dbReference>
<evidence type="ECO:0000313" key="4">
    <source>
        <dbReference type="Proteomes" id="UP001203058"/>
    </source>
</evidence>
<dbReference type="InterPro" id="IPR021719">
    <property type="entry name" value="Prot_inh_I78"/>
</dbReference>
<comment type="caution">
    <text evidence="3">The sequence shown here is derived from an EMBL/GenBank/DDBJ whole genome shotgun (WGS) entry which is preliminary data.</text>
</comment>
<dbReference type="PANTHER" id="PTHR39600:SF1">
    <property type="entry name" value="PEPTIDASE INHIBITOR I78 FAMILY PROTEIN"/>
    <property type="match status" value="1"/>
</dbReference>
<dbReference type="Gene3D" id="3.30.10.10">
    <property type="entry name" value="Trypsin Inhibitor V, subunit A"/>
    <property type="match status" value="1"/>
</dbReference>
<reference evidence="3 4" key="1">
    <citation type="submission" date="2022-03" db="EMBL/GenBank/DDBJ databases">
        <authorList>
            <person name="Jo J.-H."/>
            <person name="Im W.-T."/>
        </authorList>
    </citation>
    <scope>NUCLEOTIDE SEQUENCE [LARGE SCALE GENOMIC DNA]</scope>
    <source>
        <strain evidence="3 4">SM33</strain>
    </source>
</reference>
<dbReference type="Proteomes" id="UP001203058">
    <property type="component" value="Unassembled WGS sequence"/>
</dbReference>
<dbReference type="PROSITE" id="PS51257">
    <property type="entry name" value="PROKAR_LIPOPROTEIN"/>
    <property type="match status" value="1"/>
</dbReference>
<gene>
    <name evidence="3" type="ORF">LZ016_03885</name>
</gene>
<dbReference type="EMBL" id="JAKZHW010000001">
    <property type="protein sequence ID" value="MCH8615245.1"/>
    <property type="molecule type" value="Genomic_DNA"/>
</dbReference>
<sequence>MRSGIAFAPLLAAACSTVAAEEPTPPAHGETPGYECKSDGLDGFVGRDGTPEVGKEVLAKSGAKSLRWLKPGMAVTMEFRSDRVNIAVDANNKIERVNCG</sequence>
<protein>
    <submittedName>
        <fullName evidence="3">I78 family peptidase inhibitor</fullName>
    </submittedName>
</protein>
<feature type="chain" id="PRO_5047017671" evidence="2">
    <location>
        <begin position="20"/>
        <end position="100"/>
    </location>
</feature>
<organism evidence="3 4">
    <name type="scientific">Sphingomonas telluris</name>
    <dbReference type="NCBI Taxonomy" id="2907998"/>
    <lineage>
        <taxon>Bacteria</taxon>
        <taxon>Pseudomonadati</taxon>
        <taxon>Pseudomonadota</taxon>
        <taxon>Alphaproteobacteria</taxon>
        <taxon>Sphingomonadales</taxon>
        <taxon>Sphingomonadaceae</taxon>
        <taxon>Sphingomonas</taxon>
    </lineage>
</organism>